<sequence length="113" mass="12134">MGQHILFFLCVTSYIVSILGQSKLGDCPKPNSLKMCGYMCFQDAHCRGDTKCCKNACGGFICVPPVAEGVCPSKPTGPWVCTSVCISDNHCPGSRKCCKNRCGAFACTNPTRE</sequence>
<feature type="chain" id="PRO_5043017416" description="WAP domain-containing protein" evidence="1">
    <location>
        <begin position="21"/>
        <end position="113"/>
    </location>
</feature>
<evidence type="ECO:0000256" key="1">
    <source>
        <dbReference type="SAM" id="SignalP"/>
    </source>
</evidence>
<dbReference type="PANTHER" id="PTHR19441:SF95">
    <property type="entry name" value="PERLWAPIN ISOFORM X1"/>
    <property type="match status" value="1"/>
</dbReference>
<name>A0AAN7VTR3_9COLE</name>
<keyword evidence="4" id="KW-1185">Reference proteome</keyword>
<evidence type="ECO:0000259" key="2">
    <source>
        <dbReference type="PROSITE" id="PS51390"/>
    </source>
</evidence>
<dbReference type="Pfam" id="PF00095">
    <property type="entry name" value="WAP"/>
    <property type="match status" value="2"/>
</dbReference>
<dbReference type="PANTHER" id="PTHR19441">
    <property type="entry name" value="WHEY ACDIC PROTEIN WAP"/>
    <property type="match status" value="1"/>
</dbReference>
<dbReference type="Gene3D" id="4.10.75.10">
    <property type="entry name" value="Elafin-like"/>
    <property type="match status" value="2"/>
</dbReference>
<dbReference type="SUPFAM" id="SSF57256">
    <property type="entry name" value="Elafin-like"/>
    <property type="match status" value="2"/>
</dbReference>
<dbReference type="PROSITE" id="PS51390">
    <property type="entry name" value="WAP"/>
    <property type="match status" value="1"/>
</dbReference>
<comment type="caution">
    <text evidence="3">The sequence shown here is derived from an EMBL/GenBank/DDBJ whole genome shotgun (WGS) entry which is preliminary data.</text>
</comment>
<dbReference type="GO" id="GO:0005615">
    <property type="term" value="C:extracellular space"/>
    <property type="evidence" value="ECO:0007669"/>
    <property type="project" value="TreeGrafter"/>
</dbReference>
<organism evidence="3 4">
    <name type="scientific">Pyrocoelia pectoralis</name>
    <dbReference type="NCBI Taxonomy" id="417401"/>
    <lineage>
        <taxon>Eukaryota</taxon>
        <taxon>Metazoa</taxon>
        <taxon>Ecdysozoa</taxon>
        <taxon>Arthropoda</taxon>
        <taxon>Hexapoda</taxon>
        <taxon>Insecta</taxon>
        <taxon>Pterygota</taxon>
        <taxon>Neoptera</taxon>
        <taxon>Endopterygota</taxon>
        <taxon>Coleoptera</taxon>
        <taxon>Polyphaga</taxon>
        <taxon>Elateriformia</taxon>
        <taxon>Elateroidea</taxon>
        <taxon>Lampyridae</taxon>
        <taxon>Lampyrinae</taxon>
        <taxon>Pyrocoelia</taxon>
    </lineage>
</organism>
<dbReference type="InterPro" id="IPR036645">
    <property type="entry name" value="Elafin-like_sf"/>
</dbReference>
<dbReference type="AlphaFoldDB" id="A0AAN7VTR3"/>
<dbReference type="InterPro" id="IPR008197">
    <property type="entry name" value="WAP_dom"/>
</dbReference>
<dbReference type="InterPro" id="IPR050514">
    <property type="entry name" value="WAP_four-disulfide_core"/>
</dbReference>
<reference evidence="3 4" key="1">
    <citation type="journal article" date="2024" name="Insects">
        <title>An Improved Chromosome-Level Genome Assembly of the Firefly Pyrocoelia pectoralis.</title>
        <authorList>
            <person name="Fu X."/>
            <person name="Meyer-Rochow V.B."/>
            <person name="Ballantyne L."/>
            <person name="Zhu X."/>
        </authorList>
    </citation>
    <scope>NUCLEOTIDE SEQUENCE [LARGE SCALE GENOMIC DNA]</scope>
    <source>
        <strain evidence="3">XCY_ONT2</strain>
    </source>
</reference>
<dbReference type="GO" id="GO:0004867">
    <property type="term" value="F:serine-type endopeptidase inhibitor activity"/>
    <property type="evidence" value="ECO:0007669"/>
    <property type="project" value="TreeGrafter"/>
</dbReference>
<proteinExistence type="predicted"/>
<accession>A0AAN7VTR3</accession>
<evidence type="ECO:0000313" key="3">
    <source>
        <dbReference type="EMBL" id="KAK5649604.1"/>
    </source>
</evidence>
<evidence type="ECO:0000313" key="4">
    <source>
        <dbReference type="Proteomes" id="UP001329430"/>
    </source>
</evidence>
<gene>
    <name evidence="3" type="ORF">RI129_000633</name>
</gene>
<dbReference type="Proteomes" id="UP001329430">
    <property type="component" value="Chromosome 1"/>
</dbReference>
<feature type="signal peptide" evidence="1">
    <location>
        <begin position="1"/>
        <end position="20"/>
    </location>
</feature>
<feature type="domain" description="WAP" evidence="2">
    <location>
        <begin position="64"/>
        <end position="111"/>
    </location>
</feature>
<dbReference type="EMBL" id="JAVRBK010000001">
    <property type="protein sequence ID" value="KAK5649604.1"/>
    <property type="molecule type" value="Genomic_DNA"/>
</dbReference>
<protein>
    <recommendedName>
        <fullName evidence="2">WAP domain-containing protein</fullName>
    </recommendedName>
</protein>
<keyword evidence="1" id="KW-0732">Signal</keyword>
<dbReference type="SMART" id="SM00217">
    <property type="entry name" value="WAP"/>
    <property type="match status" value="2"/>
</dbReference>